<gene>
    <name evidence="2" type="ORF">I79_012039</name>
</gene>
<reference evidence="3" key="1">
    <citation type="journal article" date="2011" name="Nat. Biotechnol.">
        <title>The genomic sequence of the Chinese hamster ovary (CHO)-K1 cell line.</title>
        <authorList>
            <person name="Xu X."/>
            <person name="Nagarajan H."/>
            <person name="Lewis N.E."/>
            <person name="Pan S."/>
            <person name="Cai Z."/>
            <person name="Liu X."/>
            <person name="Chen W."/>
            <person name="Xie M."/>
            <person name="Wang W."/>
            <person name="Hammond S."/>
            <person name="Andersen M.R."/>
            <person name="Neff N."/>
            <person name="Passarelli B."/>
            <person name="Koh W."/>
            <person name="Fan H.C."/>
            <person name="Wang J."/>
            <person name="Gui Y."/>
            <person name="Lee K.H."/>
            <person name="Betenbaugh M.J."/>
            <person name="Quake S.R."/>
            <person name="Famili I."/>
            <person name="Palsson B.O."/>
            <person name="Wang J."/>
        </authorList>
    </citation>
    <scope>NUCLEOTIDE SEQUENCE [LARGE SCALE GENOMIC DNA]</scope>
    <source>
        <strain evidence="3">CHO K1 cell line</strain>
    </source>
</reference>
<dbReference type="EMBL" id="JH000522">
    <property type="protein sequence ID" value="EGV91655.1"/>
    <property type="molecule type" value="Genomic_DNA"/>
</dbReference>
<feature type="region of interest" description="Disordered" evidence="1">
    <location>
        <begin position="16"/>
        <end position="35"/>
    </location>
</feature>
<organism evidence="2 3">
    <name type="scientific">Cricetulus griseus</name>
    <name type="common">Chinese hamster</name>
    <name type="synonym">Cricetulus barabensis griseus</name>
    <dbReference type="NCBI Taxonomy" id="10029"/>
    <lineage>
        <taxon>Eukaryota</taxon>
        <taxon>Metazoa</taxon>
        <taxon>Chordata</taxon>
        <taxon>Craniata</taxon>
        <taxon>Vertebrata</taxon>
        <taxon>Euteleostomi</taxon>
        <taxon>Mammalia</taxon>
        <taxon>Eutheria</taxon>
        <taxon>Euarchontoglires</taxon>
        <taxon>Glires</taxon>
        <taxon>Rodentia</taxon>
        <taxon>Myomorpha</taxon>
        <taxon>Muroidea</taxon>
        <taxon>Cricetidae</taxon>
        <taxon>Cricetinae</taxon>
        <taxon>Cricetulus</taxon>
    </lineage>
</organism>
<evidence type="ECO:0000313" key="3">
    <source>
        <dbReference type="Proteomes" id="UP000001075"/>
    </source>
</evidence>
<name>G3HMR7_CRIGR</name>
<protein>
    <submittedName>
        <fullName evidence="2">Uncharacterized protein</fullName>
    </submittedName>
</protein>
<dbReference type="Proteomes" id="UP000001075">
    <property type="component" value="Unassembled WGS sequence"/>
</dbReference>
<proteinExistence type="predicted"/>
<evidence type="ECO:0000256" key="1">
    <source>
        <dbReference type="SAM" id="MobiDB-lite"/>
    </source>
</evidence>
<dbReference type="AlphaFoldDB" id="G3HMR7"/>
<dbReference type="InParanoid" id="G3HMR7"/>
<sequence>MQQAVAEESEICYELHSKTPSQETTKTHRKESSLCSLSEMKTHRKTSRAETLFY</sequence>
<accession>G3HMR7</accession>
<evidence type="ECO:0000313" key="2">
    <source>
        <dbReference type="EMBL" id="EGV91655.1"/>
    </source>
</evidence>